<dbReference type="EMBL" id="VMNF01000014">
    <property type="protein sequence ID" value="TXB97078.1"/>
    <property type="molecule type" value="Genomic_DNA"/>
</dbReference>
<reference evidence="7 8" key="1">
    <citation type="submission" date="2019-07" db="EMBL/GenBank/DDBJ databases">
        <title>The First High-Quality Draft Genome Sequence of the Causal Agent of the Current Panama Disease Epidemic.</title>
        <authorList>
            <person name="Warmington R.J."/>
            <person name="Kay W."/>
            <person name="Jeffries A."/>
            <person name="Bebber D."/>
            <person name="Moore K."/>
            <person name="Studholme D.J."/>
        </authorList>
    </citation>
    <scope>NUCLEOTIDE SEQUENCE [LARGE SCALE GENOMIC DNA]</scope>
    <source>
        <strain evidence="7 8">TR4</strain>
    </source>
</reference>
<dbReference type="InterPro" id="IPR050598">
    <property type="entry name" value="AminoAcid_Transporter"/>
</dbReference>
<evidence type="ECO:0000256" key="1">
    <source>
        <dbReference type="ARBA" id="ARBA00004141"/>
    </source>
</evidence>
<feature type="transmembrane region" description="Helical" evidence="6">
    <location>
        <begin position="899"/>
        <end position="916"/>
    </location>
</feature>
<evidence type="ECO:0000256" key="6">
    <source>
        <dbReference type="SAM" id="Phobius"/>
    </source>
</evidence>
<comment type="caution">
    <text evidence="7">The sequence shown here is derived from an EMBL/GenBank/DDBJ whole genome shotgun (WGS) entry which is preliminary data.</text>
</comment>
<dbReference type="GO" id="GO:0015179">
    <property type="term" value="F:L-amino acid transmembrane transporter activity"/>
    <property type="evidence" value="ECO:0007669"/>
    <property type="project" value="TreeGrafter"/>
</dbReference>
<dbReference type="InterPro" id="IPR002293">
    <property type="entry name" value="AA/rel_permease1"/>
</dbReference>
<evidence type="ECO:0000256" key="3">
    <source>
        <dbReference type="ARBA" id="ARBA00022989"/>
    </source>
</evidence>
<dbReference type="PANTHER" id="PTHR11785:SF353">
    <property type="entry name" value="METHIONINE TRANSPORTER (EUROFUNG)"/>
    <property type="match status" value="1"/>
</dbReference>
<keyword evidence="3 6" id="KW-1133">Transmembrane helix</keyword>
<feature type="transmembrane region" description="Helical" evidence="6">
    <location>
        <begin position="834"/>
        <end position="854"/>
    </location>
</feature>
<evidence type="ECO:0000313" key="8">
    <source>
        <dbReference type="Proteomes" id="UP000321331"/>
    </source>
</evidence>
<feature type="transmembrane region" description="Helical" evidence="6">
    <location>
        <begin position="1016"/>
        <end position="1037"/>
    </location>
</feature>
<proteinExistence type="predicted"/>
<dbReference type="Proteomes" id="UP000321331">
    <property type="component" value="Unassembled WGS sequence"/>
</dbReference>
<organism evidence="7 8">
    <name type="scientific">Fusarium oxysporum f. sp. cubense</name>
    <dbReference type="NCBI Taxonomy" id="61366"/>
    <lineage>
        <taxon>Eukaryota</taxon>
        <taxon>Fungi</taxon>
        <taxon>Dikarya</taxon>
        <taxon>Ascomycota</taxon>
        <taxon>Pezizomycotina</taxon>
        <taxon>Sordariomycetes</taxon>
        <taxon>Hypocreomycetidae</taxon>
        <taxon>Hypocreales</taxon>
        <taxon>Nectriaceae</taxon>
        <taxon>Fusarium</taxon>
        <taxon>Fusarium oxysporum species complex</taxon>
    </lineage>
</organism>
<accession>A0A5C6SGS4</accession>
<sequence>MDFILAGFPWIALHGLNMKPKERHTICLSLSLGVFASICGIFRTTGLTSLSNSQELSLSTLAVEQAVPIAGPAGNDVTSSDRNGMVMLNPWPPLGQRTCVYAPPKIPLRERRAQQKEARPWDQMPWELEQTPKQMACLKKTNVPPRLSYLNHDTGFNKLAVAMPLKSHELFQYLFESSRTLKATPKTPGTEYLARMTDNPCALRSAILMAGMHFSFQFGDLATFESTFLYHKIEVMRVINRWIASGDYKLEAAIIREMATLAFAEVKRPTLPFPESLAHRVYQACHGELVAAETHISGILALIETARPDKSGPTRSDCCSTDRELANRYFVMSYVYITGLKSLLSGICRTGGHGSSLDAVPGRNLLKLSHTWHMSEAMENLGFKLQAIRLFPFFFSPLPQGARLNNADGKVIINSIRDFTAAQDHMFKDTGIETADGKFEGFWRRGPASRVLGEYVTAHIQSISVPGKKEENHDTTSSSFVGPWCGLTIASIFYMQDVLGALEYVDKRIHKYGVTLLQHDVDKVLTSKEKPKNEAFMLWQTLVGLIASLRALKDNEQDRGLLSARQFFEKALKQQATSLGISTCTAIYLQFAKVLPYNGGELIYLDEVTSHVKPDPTNTSDCSSTHEENGKANDGALTPTNGTVPSTGSNKGFGRMILMCINAHKANNGTDIDGYNGTVVNGDDETVSEVDTDVNQDLMRFIGVTIISIICLTQFFSPSWGRKLNKFLAVVKIGFLIGVIIVALTALSSDIEDGKGNAVPRAQDWLEWHGSPSKVQFAKALLAVLFSFEGWENATFRLADFIKLHSIHYDDFPESHNRNYPPILSGNNPTSRRAWPVIIAISAFGSLNAIIYTFSRVKQVIGQAEVLPWSRYLKQDDCIKRTERTRENDFHYRSPQGGLIAHWLFTVLMIAISASIKSTLESVGLPGYIQTYAHCFILMVLGLGSLNLRSRQKAPSVSGVPAESSTGTGSFFGAVVLVTIPIFIMLNIVILVVVAIPPYRSSDLSGDAFPGWGFPTIVASVLVVGNIYYLLFFGAAYRCYEPLATNDDSEEEASGSRVYSGILSPKSRWNLMQYGGVKCLIMKDYSYKDFERVYRFGRRWEIIYAIKGVDDEVSFISVCLTKQHRTPSQEH</sequence>
<dbReference type="AlphaFoldDB" id="A0A5C6SGS4"/>
<dbReference type="Gene3D" id="1.20.1740.10">
    <property type="entry name" value="Amino acid/polyamine transporter I"/>
    <property type="match status" value="2"/>
</dbReference>
<evidence type="ECO:0000313" key="7">
    <source>
        <dbReference type="EMBL" id="TXB97078.1"/>
    </source>
</evidence>
<evidence type="ECO:0000256" key="5">
    <source>
        <dbReference type="SAM" id="MobiDB-lite"/>
    </source>
</evidence>
<feature type="transmembrane region" description="Helical" evidence="6">
    <location>
        <begin position="698"/>
        <end position="716"/>
    </location>
</feature>
<feature type="transmembrane region" description="Helical" evidence="6">
    <location>
        <begin position="728"/>
        <end position="747"/>
    </location>
</feature>
<evidence type="ECO:0000256" key="2">
    <source>
        <dbReference type="ARBA" id="ARBA00022692"/>
    </source>
</evidence>
<keyword evidence="4 6" id="KW-0472">Membrane</keyword>
<name>A0A5C6SGS4_FUSOC</name>
<keyword evidence="2 6" id="KW-0812">Transmembrane</keyword>
<gene>
    <name evidence="7" type="ORF">FocTR4_00011133</name>
</gene>
<dbReference type="Pfam" id="PF13520">
    <property type="entry name" value="AA_permease_2"/>
    <property type="match status" value="2"/>
</dbReference>
<feature type="region of interest" description="Disordered" evidence="5">
    <location>
        <begin position="614"/>
        <end position="645"/>
    </location>
</feature>
<evidence type="ECO:0000256" key="4">
    <source>
        <dbReference type="ARBA" id="ARBA00023136"/>
    </source>
</evidence>
<feature type="transmembrane region" description="Helical" evidence="6">
    <location>
        <begin position="928"/>
        <end position="948"/>
    </location>
</feature>
<dbReference type="GO" id="GO:0016020">
    <property type="term" value="C:membrane"/>
    <property type="evidence" value="ECO:0007669"/>
    <property type="project" value="UniProtKB-SubCell"/>
</dbReference>
<feature type="transmembrane region" description="Helical" evidence="6">
    <location>
        <begin position="969"/>
        <end position="996"/>
    </location>
</feature>
<dbReference type="PANTHER" id="PTHR11785">
    <property type="entry name" value="AMINO ACID TRANSPORTER"/>
    <property type="match status" value="1"/>
</dbReference>
<protein>
    <submittedName>
        <fullName evidence="7">Uncharacterized protein</fullName>
    </submittedName>
</protein>
<comment type="subcellular location">
    <subcellularLocation>
        <location evidence="1">Membrane</location>
        <topology evidence="1">Multi-pass membrane protein</topology>
    </subcellularLocation>
</comment>